<dbReference type="GO" id="GO:0005524">
    <property type="term" value="F:ATP binding"/>
    <property type="evidence" value="ECO:0007669"/>
    <property type="project" value="UniProtKB-KW"/>
</dbReference>
<protein>
    <submittedName>
        <fullName evidence="7">Nucleoside phosphatase, putative</fullName>
    </submittedName>
</protein>
<keyword evidence="6" id="KW-1133">Transmembrane helix</keyword>
<keyword evidence="6" id="KW-0472">Membrane</keyword>
<comment type="similarity">
    <text evidence="1">Belongs to the GDA1/CD39 NTPase family.</text>
</comment>
<evidence type="ECO:0000313" key="8">
    <source>
        <dbReference type="Proteomes" id="UP000419144"/>
    </source>
</evidence>
<feature type="region of interest" description="Disordered" evidence="5">
    <location>
        <begin position="464"/>
        <end position="494"/>
    </location>
</feature>
<name>A0A640KFZ9_LEITA</name>
<sequence>MAASTCERGWLQRFACASPIRNTLSRIFSAPMEARATGGRLRGSTRRAVAVFFTAVFAVVFLTVYEVGIGVANPHQSLHTQLTENAVKNGEAQLANCRYVNANLKGSGGVDAAQAMAEVRRQREELMSMLELERQRVSSARSRLQACEDALAKDLRLSSGVADHHVTERSRLLEEKQRSLEEWHTMRSAGPLRAVESRRSSDIRALQAALFHEMRAYKTADNDVAKEETCAKSSAKFSVVFDIGSTGNRVHVYKYRVTPLRHIAAAARFELSDLDLVEELFELNHKALSELENPVQEAPDALRVLFLKAKNFVPAELHACTPVEFKATAGLRMLGAEKATDILAAIRARYLNETFWLCGNSPVRILDAREEGPMAWLTVNYLLGAFSRSTTKAATSTVAVIDLGGGSTQIVFEPGESVFREMGTDFRYSATLGSRSVRAYQHSYEGYGLHAATKELLFHIQGKRQENPGGATPTTCTATRTTTTAPASSDDKAPSVRDLLGNVAADAGDARDDIATKSVPPPQRDAEAVEAFPCFAVGYEDPLGVRNIRRNNAEEPVVHPSFQSCMNLFRDRLLKPVGLTCEAANCGIAGVMQPSLANFTGEIYMFSFIFDLLSLANSSLVPAGAAVSKEKFEIKLPDLARIAEGHCAAFSLTRIAEAAAKGGLGSLKPQYECMYYSYVYALLRYGYGVPEDRVLHVVKKIRGYEASWSLGASLLSLT</sequence>
<feature type="binding site" evidence="4">
    <location>
        <begin position="405"/>
        <end position="409"/>
    </location>
    <ligand>
        <name>ATP</name>
        <dbReference type="ChEBI" id="CHEBI:30616"/>
    </ligand>
</feature>
<evidence type="ECO:0000256" key="6">
    <source>
        <dbReference type="SAM" id="Phobius"/>
    </source>
</evidence>
<feature type="compositionally biased region" description="Low complexity" evidence="5">
    <location>
        <begin position="471"/>
        <end position="487"/>
    </location>
</feature>
<dbReference type="AlphaFoldDB" id="A0A640KFZ9"/>
<keyword evidence="6" id="KW-0812">Transmembrane</keyword>
<organism evidence="7 8">
    <name type="scientific">Leishmania tarentolae</name>
    <name type="common">Sauroleishmania tarentolae</name>
    <dbReference type="NCBI Taxonomy" id="5689"/>
    <lineage>
        <taxon>Eukaryota</taxon>
        <taxon>Discoba</taxon>
        <taxon>Euglenozoa</taxon>
        <taxon>Kinetoplastea</taxon>
        <taxon>Metakinetoplastina</taxon>
        <taxon>Trypanosomatida</taxon>
        <taxon>Trypanosomatidae</taxon>
        <taxon>Leishmaniinae</taxon>
        <taxon>Leishmania</taxon>
        <taxon>lizard Leishmania</taxon>
    </lineage>
</organism>
<dbReference type="PANTHER" id="PTHR11782">
    <property type="entry name" value="ADENOSINE/GUANOSINE DIPHOSPHATASE"/>
    <property type="match status" value="1"/>
</dbReference>
<dbReference type="Proteomes" id="UP000419144">
    <property type="component" value="Unassembled WGS sequence"/>
</dbReference>
<dbReference type="OrthoDB" id="6372431at2759"/>
<evidence type="ECO:0000256" key="3">
    <source>
        <dbReference type="PIRSR" id="PIRSR600407-1"/>
    </source>
</evidence>
<evidence type="ECO:0000256" key="1">
    <source>
        <dbReference type="ARBA" id="ARBA00009283"/>
    </source>
</evidence>
<dbReference type="Gene3D" id="3.30.420.150">
    <property type="entry name" value="Exopolyphosphatase. Domain 2"/>
    <property type="match status" value="1"/>
</dbReference>
<dbReference type="PANTHER" id="PTHR11782:SF127">
    <property type="entry name" value="NTPASE, ISOFORM F"/>
    <property type="match status" value="1"/>
</dbReference>
<dbReference type="Pfam" id="PF01150">
    <property type="entry name" value="GDA1_CD39"/>
    <property type="match status" value="1"/>
</dbReference>
<evidence type="ECO:0000256" key="2">
    <source>
        <dbReference type="ARBA" id="ARBA00022801"/>
    </source>
</evidence>
<keyword evidence="4" id="KW-0547">Nucleotide-binding</keyword>
<feature type="transmembrane region" description="Helical" evidence="6">
    <location>
        <begin position="49"/>
        <end position="72"/>
    </location>
</feature>
<evidence type="ECO:0000256" key="4">
    <source>
        <dbReference type="PIRSR" id="PIRSR600407-2"/>
    </source>
</evidence>
<dbReference type="GO" id="GO:0016787">
    <property type="term" value="F:hydrolase activity"/>
    <property type="evidence" value="ECO:0007669"/>
    <property type="project" value="UniProtKB-KW"/>
</dbReference>
<dbReference type="Gene3D" id="3.30.420.40">
    <property type="match status" value="1"/>
</dbReference>
<dbReference type="EMBL" id="BLBS01000011">
    <property type="protein sequence ID" value="GET86429.1"/>
    <property type="molecule type" value="Genomic_DNA"/>
</dbReference>
<dbReference type="VEuPathDB" id="TriTrypDB:LtaPh_1001400"/>
<keyword evidence="2" id="KW-0378">Hydrolase</keyword>
<feature type="active site" description="Proton acceptor" evidence="3">
    <location>
        <position position="371"/>
    </location>
</feature>
<reference evidence="7" key="1">
    <citation type="submission" date="2019-11" db="EMBL/GenBank/DDBJ databases">
        <title>Leishmania tarentolae CDS.</title>
        <authorList>
            <person name="Goto Y."/>
            <person name="Yamagishi J."/>
        </authorList>
    </citation>
    <scope>NUCLEOTIDE SEQUENCE [LARGE SCALE GENOMIC DNA]</scope>
    <source>
        <strain evidence="7">Parrot Tar II</strain>
    </source>
</reference>
<keyword evidence="8" id="KW-1185">Reference proteome</keyword>
<keyword evidence="4" id="KW-0067">ATP-binding</keyword>
<proteinExistence type="inferred from homology"/>
<evidence type="ECO:0000313" key="7">
    <source>
        <dbReference type="EMBL" id="GET86429.1"/>
    </source>
</evidence>
<gene>
    <name evidence="7" type="ORF">LtaPh_1001400</name>
</gene>
<accession>A0A640KFZ9</accession>
<comment type="caution">
    <text evidence="7">The sequence shown here is derived from an EMBL/GenBank/DDBJ whole genome shotgun (WGS) entry which is preliminary data.</text>
</comment>
<evidence type="ECO:0000256" key="5">
    <source>
        <dbReference type="SAM" id="MobiDB-lite"/>
    </source>
</evidence>
<dbReference type="InterPro" id="IPR000407">
    <property type="entry name" value="GDA1_CD39_NTPase"/>
</dbReference>